<organism evidence="2 3">
    <name type="scientific">Pseudorhodoplanes sinuspersici</name>
    <dbReference type="NCBI Taxonomy" id="1235591"/>
    <lineage>
        <taxon>Bacteria</taxon>
        <taxon>Pseudomonadati</taxon>
        <taxon>Pseudomonadota</taxon>
        <taxon>Alphaproteobacteria</taxon>
        <taxon>Hyphomicrobiales</taxon>
        <taxon>Pseudorhodoplanes</taxon>
    </lineage>
</organism>
<dbReference type="OrthoDB" id="8443386at2"/>
<dbReference type="Gene3D" id="3.40.190.150">
    <property type="entry name" value="Bordetella uptake gene, domain 1"/>
    <property type="match status" value="1"/>
</dbReference>
<accession>A0A1W6ZMW4</accession>
<evidence type="ECO:0000313" key="3">
    <source>
        <dbReference type="Proteomes" id="UP000194137"/>
    </source>
</evidence>
<evidence type="ECO:0000256" key="1">
    <source>
        <dbReference type="ARBA" id="ARBA00006987"/>
    </source>
</evidence>
<dbReference type="STRING" id="1235591.CAK95_02790"/>
<dbReference type="AlphaFoldDB" id="A0A1W6ZMW4"/>
<comment type="similarity">
    <text evidence="1">Belongs to the UPF0065 (bug) family.</text>
</comment>
<gene>
    <name evidence="2" type="ORF">CAK95_02790</name>
</gene>
<protein>
    <submittedName>
        <fullName evidence="2">Uncharacterized protein</fullName>
    </submittedName>
</protein>
<dbReference type="Gene3D" id="3.40.190.10">
    <property type="entry name" value="Periplasmic binding protein-like II"/>
    <property type="match status" value="1"/>
</dbReference>
<proteinExistence type="inferred from homology"/>
<dbReference type="KEGG" id="psin:CAK95_02790"/>
<dbReference type="Pfam" id="PF03401">
    <property type="entry name" value="TctC"/>
    <property type="match status" value="1"/>
</dbReference>
<dbReference type="EMBL" id="CP021112">
    <property type="protein sequence ID" value="ARP98124.1"/>
    <property type="molecule type" value="Genomic_DNA"/>
</dbReference>
<dbReference type="RefSeq" id="WP_086086439.1">
    <property type="nucleotide sequence ID" value="NZ_CP021112.1"/>
</dbReference>
<dbReference type="SUPFAM" id="SSF53850">
    <property type="entry name" value="Periplasmic binding protein-like II"/>
    <property type="match status" value="1"/>
</dbReference>
<dbReference type="PANTHER" id="PTHR42928:SF5">
    <property type="entry name" value="BLR1237 PROTEIN"/>
    <property type="match status" value="1"/>
</dbReference>
<dbReference type="InterPro" id="IPR042100">
    <property type="entry name" value="Bug_dom1"/>
</dbReference>
<keyword evidence="3" id="KW-1185">Reference proteome</keyword>
<dbReference type="PANTHER" id="PTHR42928">
    <property type="entry name" value="TRICARBOXYLATE-BINDING PROTEIN"/>
    <property type="match status" value="1"/>
</dbReference>
<dbReference type="Proteomes" id="UP000194137">
    <property type="component" value="Chromosome"/>
</dbReference>
<reference evidence="2 3" key="1">
    <citation type="submission" date="2017-05" db="EMBL/GenBank/DDBJ databases">
        <title>Full genome sequence of Pseudorhodoplanes sinuspersici.</title>
        <authorList>
            <person name="Dastgheib S.M.M."/>
            <person name="Shavandi M."/>
            <person name="Tirandaz H."/>
        </authorList>
    </citation>
    <scope>NUCLEOTIDE SEQUENCE [LARGE SCALE GENOMIC DNA]</scope>
    <source>
        <strain evidence="2 3">RIPI110</strain>
    </source>
</reference>
<sequence length="330" mass="34596">MKVCSRLLRAAAVAMTLSVPLATQAPAQDWPNRAVTLVIPFAAGSASDVVGRIFAARLSEVLGQQVVIENVGGAGGTIGVARVSKADPDGYQFVMGGIDTFAMSKALYKKLPYDPVADFMPVALVAEQPIILMVRKDLPAKTFKDFLAYAKANPGKLQYGSAGVGSASHLGCAQLNAAAGIDAVHVPYRGSAPAMQDAIAGRIDYICALGAAAIPQMDNKSLNPLASLTKVRSPLAPDVPTAIEEGISNFEAPFWSGFFVPKGTPQAVIDKLQKATVTMIETPVLPDRLKKVGSAFVPVAQANPAYLKKFLDSEIDKWGATIKASGVSLD</sequence>
<name>A0A1W6ZMW4_9HYPH</name>
<dbReference type="InterPro" id="IPR005064">
    <property type="entry name" value="BUG"/>
</dbReference>
<evidence type="ECO:0000313" key="2">
    <source>
        <dbReference type="EMBL" id="ARP98124.1"/>
    </source>
</evidence>
<dbReference type="PIRSF" id="PIRSF017082">
    <property type="entry name" value="YflP"/>
    <property type="match status" value="1"/>
</dbReference>